<keyword evidence="3" id="KW-1185">Reference proteome</keyword>
<evidence type="ECO:0000256" key="1">
    <source>
        <dbReference type="SAM" id="MobiDB-lite"/>
    </source>
</evidence>
<evidence type="ECO:0000313" key="3">
    <source>
        <dbReference type="Proteomes" id="UP001162131"/>
    </source>
</evidence>
<feature type="compositionally biased region" description="Polar residues" evidence="1">
    <location>
        <begin position="57"/>
        <end position="98"/>
    </location>
</feature>
<gene>
    <name evidence="2" type="ORF">BSTOLATCC_MIC63798</name>
</gene>
<organism evidence="2 3">
    <name type="scientific">Blepharisma stoltei</name>
    <dbReference type="NCBI Taxonomy" id="1481888"/>
    <lineage>
        <taxon>Eukaryota</taxon>
        <taxon>Sar</taxon>
        <taxon>Alveolata</taxon>
        <taxon>Ciliophora</taxon>
        <taxon>Postciliodesmatophora</taxon>
        <taxon>Heterotrichea</taxon>
        <taxon>Heterotrichida</taxon>
        <taxon>Blepharismidae</taxon>
        <taxon>Blepharisma</taxon>
    </lineage>
</organism>
<accession>A0AAU9KAT7</accession>
<dbReference type="AlphaFoldDB" id="A0AAU9KAT7"/>
<name>A0AAU9KAT7_9CILI</name>
<proteinExistence type="predicted"/>
<reference evidence="2" key="1">
    <citation type="submission" date="2021-09" db="EMBL/GenBank/DDBJ databases">
        <authorList>
            <consortium name="AG Swart"/>
            <person name="Singh M."/>
            <person name="Singh A."/>
            <person name="Seah K."/>
            <person name="Emmerich C."/>
        </authorList>
    </citation>
    <scope>NUCLEOTIDE SEQUENCE</scope>
    <source>
        <strain evidence="2">ATCC30299</strain>
    </source>
</reference>
<comment type="caution">
    <text evidence="2">The sequence shown here is derived from an EMBL/GenBank/DDBJ whole genome shotgun (WGS) entry which is preliminary data.</text>
</comment>
<feature type="compositionally biased region" description="Polar residues" evidence="1">
    <location>
        <begin position="113"/>
        <end position="126"/>
    </location>
</feature>
<protein>
    <submittedName>
        <fullName evidence="2">Uncharacterized protein</fullName>
    </submittedName>
</protein>
<dbReference type="EMBL" id="CAJZBQ010000062">
    <property type="protein sequence ID" value="CAG9335321.1"/>
    <property type="molecule type" value="Genomic_DNA"/>
</dbReference>
<sequence>MSRNYGSTQTQKTRFVLRENLQTPYITNPFGKYASQFTKTIKAPKIVPHSRADGPLTRSQCSNRSPSRQRMFLTSSSRQESLENSNFQRSFSRTNSAPRSLRPPTHKSYSIVKKSSYQRSPSPTTR</sequence>
<dbReference type="Proteomes" id="UP001162131">
    <property type="component" value="Unassembled WGS sequence"/>
</dbReference>
<evidence type="ECO:0000313" key="2">
    <source>
        <dbReference type="EMBL" id="CAG9335321.1"/>
    </source>
</evidence>
<feature type="region of interest" description="Disordered" evidence="1">
    <location>
        <begin position="42"/>
        <end position="126"/>
    </location>
</feature>